<dbReference type="InterPro" id="IPR036915">
    <property type="entry name" value="Cyclin-like_sf"/>
</dbReference>
<evidence type="ECO:0000256" key="6">
    <source>
        <dbReference type="SAM" id="Phobius"/>
    </source>
</evidence>
<dbReference type="FunFam" id="1.10.472.10:FF:000070">
    <property type="entry name" value="CYCLIN D32"/>
    <property type="match status" value="1"/>
</dbReference>
<comment type="caution">
    <text evidence="9">The sequence shown here is derived from an EMBL/GenBank/DDBJ whole genome shotgun (WGS) entry which is preliminary data.</text>
</comment>
<sequence>MVSRLQAQQQQQQPLLQNPIFDALFCEEEERFDEDLGGGLGLKEAAIEDFEGVREKPFGFLFEHDLFWEDEEIVTLLSKEKKQAHLSYDDVSSDGCLKMVRNEGVMWMLKVVSHYGFAAMTAVLAVNYYDRFITSLCFQRDKPWMSQLAAVACLSIAAKVEETQVPLLLDLQVEESKYVFEAKTIQRMELLVLSTLHWKMNPVTPISFFDHIVRRFELITNLHWEFLRRCESVVLSIITDCRHVQYLPSVIAAATMKYVVREIDPCDALEYQDQLMSALRTSKESIDDCHKLIMEIMGEHCCKLGHKRKHEPIPSSPSGVIDAYFSSDSSNDSWAVESSVSSSPEPLFKRSRAQNQHMRLARLGTLSVGVGDRPQ</sequence>
<keyword evidence="2" id="KW-0132">Cell division</keyword>
<name>A0AAE2CLC6_9LAMI</name>
<evidence type="ECO:0000259" key="8">
    <source>
        <dbReference type="SMART" id="SM01332"/>
    </source>
</evidence>
<evidence type="ECO:0000256" key="3">
    <source>
        <dbReference type="ARBA" id="ARBA00023127"/>
    </source>
</evidence>
<evidence type="ECO:0000256" key="4">
    <source>
        <dbReference type="ARBA" id="ARBA00023306"/>
    </source>
</evidence>
<dbReference type="Pfam" id="PF00134">
    <property type="entry name" value="Cyclin_N"/>
    <property type="match status" value="1"/>
</dbReference>
<dbReference type="Gene3D" id="1.10.472.10">
    <property type="entry name" value="Cyclin-like"/>
    <property type="match status" value="2"/>
</dbReference>
<dbReference type="CDD" id="cd20544">
    <property type="entry name" value="CYCLIN_AtCycD-like_rpt2"/>
    <property type="match status" value="1"/>
</dbReference>
<keyword evidence="4" id="KW-0131">Cell cycle</keyword>
<dbReference type="Proteomes" id="UP001293254">
    <property type="component" value="Unassembled WGS sequence"/>
</dbReference>
<dbReference type="FunFam" id="1.10.472.10:FF:000074">
    <property type="entry name" value="D3-type cyclin"/>
    <property type="match status" value="1"/>
</dbReference>
<evidence type="ECO:0000256" key="1">
    <source>
        <dbReference type="ARBA" id="ARBA00009065"/>
    </source>
</evidence>
<evidence type="ECO:0000256" key="2">
    <source>
        <dbReference type="ARBA" id="ARBA00022618"/>
    </source>
</evidence>
<dbReference type="SMART" id="SM00385">
    <property type="entry name" value="CYCLIN"/>
    <property type="match status" value="1"/>
</dbReference>
<evidence type="ECO:0000256" key="5">
    <source>
        <dbReference type="RuleBase" id="RU000383"/>
    </source>
</evidence>
<feature type="domain" description="Cyclin-like" evidence="7">
    <location>
        <begin position="106"/>
        <end position="194"/>
    </location>
</feature>
<proteinExistence type="inferred from homology"/>
<reference evidence="9" key="2">
    <citation type="journal article" date="2024" name="Plant">
        <title>Genomic evolution and insights into agronomic trait innovations of Sesamum species.</title>
        <authorList>
            <person name="Miao H."/>
            <person name="Wang L."/>
            <person name="Qu L."/>
            <person name="Liu H."/>
            <person name="Sun Y."/>
            <person name="Le M."/>
            <person name="Wang Q."/>
            <person name="Wei S."/>
            <person name="Zheng Y."/>
            <person name="Lin W."/>
            <person name="Duan Y."/>
            <person name="Cao H."/>
            <person name="Xiong S."/>
            <person name="Wang X."/>
            <person name="Wei L."/>
            <person name="Li C."/>
            <person name="Ma Q."/>
            <person name="Ju M."/>
            <person name="Zhao R."/>
            <person name="Li G."/>
            <person name="Mu C."/>
            <person name="Tian Q."/>
            <person name="Mei H."/>
            <person name="Zhang T."/>
            <person name="Gao T."/>
            <person name="Zhang H."/>
        </authorList>
    </citation>
    <scope>NUCLEOTIDE SEQUENCE</scope>
    <source>
        <tissue evidence="9">Leaf</tissue>
    </source>
</reference>
<dbReference type="CDD" id="cd20543">
    <property type="entry name" value="CYCLIN_AtCycD-like_rpt1"/>
    <property type="match status" value="1"/>
</dbReference>
<keyword evidence="10" id="KW-1185">Reference proteome</keyword>
<evidence type="ECO:0000313" key="10">
    <source>
        <dbReference type="Proteomes" id="UP001293254"/>
    </source>
</evidence>
<dbReference type="InterPro" id="IPR004367">
    <property type="entry name" value="Cyclin_C-dom"/>
</dbReference>
<reference evidence="9" key="1">
    <citation type="submission" date="2020-06" db="EMBL/GenBank/DDBJ databases">
        <authorList>
            <person name="Li T."/>
            <person name="Hu X."/>
            <person name="Zhang T."/>
            <person name="Song X."/>
            <person name="Zhang H."/>
            <person name="Dai N."/>
            <person name="Sheng W."/>
            <person name="Hou X."/>
            <person name="Wei L."/>
        </authorList>
    </citation>
    <scope>NUCLEOTIDE SEQUENCE</scope>
    <source>
        <strain evidence="9">3651</strain>
        <tissue evidence="9">Leaf</tissue>
    </source>
</reference>
<keyword evidence="6" id="KW-0812">Transmembrane</keyword>
<keyword evidence="6" id="KW-0472">Membrane</keyword>
<feature type="domain" description="Cyclin C-terminal" evidence="8">
    <location>
        <begin position="203"/>
        <end position="346"/>
    </location>
</feature>
<accession>A0AAE2CLC6</accession>
<keyword evidence="6" id="KW-1133">Transmembrane helix</keyword>
<dbReference type="GO" id="GO:0048316">
    <property type="term" value="P:seed development"/>
    <property type="evidence" value="ECO:0007669"/>
    <property type="project" value="UniProtKB-ARBA"/>
</dbReference>
<dbReference type="PANTHER" id="PTHR10177">
    <property type="entry name" value="CYCLINS"/>
    <property type="match status" value="1"/>
</dbReference>
<dbReference type="InterPro" id="IPR039361">
    <property type="entry name" value="Cyclin"/>
</dbReference>
<organism evidence="9 10">
    <name type="scientific">Sesamum alatum</name>
    <dbReference type="NCBI Taxonomy" id="300844"/>
    <lineage>
        <taxon>Eukaryota</taxon>
        <taxon>Viridiplantae</taxon>
        <taxon>Streptophyta</taxon>
        <taxon>Embryophyta</taxon>
        <taxon>Tracheophyta</taxon>
        <taxon>Spermatophyta</taxon>
        <taxon>Magnoliopsida</taxon>
        <taxon>eudicotyledons</taxon>
        <taxon>Gunneridae</taxon>
        <taxon>Pentapetalae</taxon>
        <taxon>asterids</taxon>
        <taxon>lamiids</taxon>
        <taxon>Lamiales</taxon>
        <taxon>Pedaliaceae</taxon>
        <taxon>Sesamum</taxon>
    </lineage>
</organism>
<evidence type="ECO:0000313" key="9">
    <source>
        <dbReference type="EMBL" id="KAK4426393.1"/>
    </source>
</evidence>
<dbReference type="SUPFAM" id="SSF47954">
    <property type="entry name" value="Cyclin-like"/>
    <property type="match status" value="2"/>
</dbReference>
<evidence type="ECO:0000259" key="7">
    <source>
        <dbReference type="SMART" id="SM00385"/>
    </source>
</evidence>
<dbReference type="GO" id="GO:0010444">
    <property type="term" value="P:guard mother cell differentiation"/>
    <property type="evidence" value="ECO:0007669"/>
    <property type="project" value="UniProtKB-ARBA"/>
</dbReference>
<dbReference type="InterPro" id="IPR006671">
    <property type="entry name" value="Cyclin_N"/>
</dbReference>
<dbReference type="GO" id="GO:0051301">
    <property type="term" value="P:cell division"/>
    <property type="evidence" value="ECO:0007669"/>
    <property type="project" value="UniProtKB-KW"/>
</dbReference>
<feature type="transmembrane region" description="Helical" evidence="6">
    <location>
        <begin position="107"/>
        <end position="129"/>
    </location>
</feature>
<gene>
    <name evidence="9" type="ORF">Salat_1407900</name>
</gene>
<dbReference type="EMBL" id="JACGWO010000005">
    <property type="protein sequence ID" value="KAK4426393.1"/>
    <property type="molecule type" value="Genomic_DNA"/>
</dbReference>
<dbReference type="Pfam" id="PF02984">
    <property type="entry name" value="Cyclin_C"/>
    <property type="match status" value="1"/>
</dbReference>
<dbReference type="AlphaFoldDB" id="A0AAE2CLC6"/>
<dbReference type="SMART" id="SM01332">
    <property type="entry name" value="Cyclin_C"/>
    <property type="match status" value="1"/>
</dbReference>
<keyword evidence="3 5" id="KW-0195">Cyclin</keyword>
<protein>
    <submittedName>
        <fullName evidence="9">Cyclin-D3-3</fullName>
    </submittedName>
</protein>
<comment type="similarity">
    <text evidence="1">Belongs to the cyclin family. Cyclin D subfamily.</text>
</comment>
<dbReference type="InterPro" id="IPR013763">
    <property type="entry name" value="Cyclin-like_dom"/>
</dbReference>